<evidence type="ECO:0000313" key="2">
    <source>
        <dbReference type="EMBL" id="KFB44048.1"/>
    </source>
</evidence>
<organism evidence="2">
    <name type="scientific">Anopheles sinensis</name>
    <name type="common">Mosquito</name>
    <dbReference type="NCBI Taxonomy" id="74873"/>
    <lineage>
        <taxon>Eukaryota</taxon>
        <taxon>Metazoa</taxon>
        <taxon>Ecdysozoa</taxon>
        <taxon>Arthropoda</taxon>
        <taxon>Hexapoda</taxon>
        <taxon>Insecta</taxon>
        <taxon>Pterygota</taxon>
        <taxon>Neoptera</taxon>
        <taxon>Endopterygota</taxon>
        <taxon>Diptera</taxon>
        <taxon>Nematocera</taxon>
        <taxon>Culicoidea</taxon>
        <taxon>Culicidae</taxon>
        <taxon>Anophelinae</taxon>
        <taxon>Anopheles</taxon>
    </lineage>
</organism>
<feature type="region of interest" description="Disordered" evidence="1">
    <location>
        <begin position="73"/>
        <end position="110"/>
    </location>
</feature>
<dbReference type="VEuPathDB" id="VectorBase:ASIC011879"/>
<evidence type="ECO:0000313" key="3">
    <source>
        <dbReference type="EnsemblMetazoa" id="ASIC011879-PA"/>
    </source>
</evidence>
<name>A0A084W1F4_ANOSI</name>
<accession>A0A084W1F4</accession>
<reference evidence="3" key="2">
    <citation type="submission" date="2020-05" db="UniProtKB">
        <authorList>
            <consortium name="EnsemblMetazoa"/>
        </authorList>
    </citation>
    <scope>IDENTIFICATION</scope>
</reference>
<keyword evidence="4" id="KW-1185">Reference proteome</keyword>
<proteinExistence type="predicted"/>
<feature type="compositionally biased region" description="Basic residues" evidence="1">
    <location>
        <begin position="73"/>
        <end position="83"/>
    </location>
</feature>
<dbReference type="EMBL" id="KE525267">
    <property type="protein sequence ID" value="KFB44048.1"/>
    <property type="molecule type" value="Genomic_DNA"/>
</dbReference>
<dbReference type="Proteomes" id="UP000030765">
    <property type="component" value="Unassembled WGS sequence"/>
</dbReference>
<protein>
    <submittedName>
        <fullName evidence="2 3">Uncharacterized protein</fullName>
    </submittedName>
</protein>
<dbReference type="EnsemblMetazoa" id="ASIC011879-RA">
    <property type="protein sequence ID" value="ASIC011879-PA"/>
    <property type="gene ID" value="ASIC011879"/>
</dbReference>
<dbReference type="AlphaFoldDB" id="A0A084W1F4"/>
<evidence type="ECO:0000313" key="4">
    <source>
        <dbReference type="Proteomes" id="UP000030765"/>
    </source>
</evidence>
<dbReference type="EMBL" id="ATLV01019332">
    <property type="status" value="NOT_ANNOTATED_CDS"/>
    <property type="molecule type" value="Genomic_DNA"/>
</dbReference>
<sequence>MATMVAHGTRLKRDSKVNPATSLVLRNFQAGESFRKQFTPEIDATSARGGEERQKVATREVENLMNFTSAIMKRKSWKKKHPFRTPSGPESGNPSRLVAGRTAKNPPRRG</sequence>
<gene>
    <name evidence="2" type="ORF">ZHAS_00011879</name>
</gene>
<reference evidence="2 4" key="1">
    <citation type="journal article" date="2014" name="BMC Genomics">
        <title>Genome sequence of Anopheles sinensis provides insight into genetics basis of mosquito competence for malaria parasites.</title>
        <authorList>
            <person name="Zhou D."/>
            <person name="Zhang D."/>
            <person name="Ding G."/>
            <person name="Shi L."/>
            <person name="Hou Q."/>
            <person name="Ye Y."/>
            <person name="Xu Y."/>
            <person name="Zhou H."/>
            <person name="Xiong C."/>
            <person name="Li S."/>
            <person name="Yu J."/>
            <person name="Hong S."/>
            <person name="Yu X."/>
            <person name="Zou P."/>
            <person name="Chen C."/>
            <person name="Chang X."/>
            <person name="Wang W."/>
            <person name="Lv Y."/>
            <person name="Sun Y."/>
            <person name="Ma L."/>
            <person name="Shen B."/>
            <person name="Zhu C."/>
        </authorList>
    </citation>
    <scope>NUCLEOTIDE SEQUENCE [LARGE SCALE GENOMIC DNA]</scope>
</reference>
<evidence type="ECO:0000256" key="1">
    <source>
        <dbReference type="SAM" id="MobiDB-lite"/>
    </source>
</evidence>